<evidence type="ECO:0000313" key="3">
    <source>
        <dbReference type="Proteomes" id="UP000541444"/>
    </source>
</evidence>
<sequence>MAVSSSDSAELHTTKNQGKIERNSILNVATNDHEQADSEADVSKIAMSVDGKKSSDSYDADKFDDAEIEQPKRSLKRVASEQIEYEGNNAVFKSRKRCNPTFVAVKSKFEELSSSTAKSVKPRSNLSPSFSTSLLEDA</sequence>
<keyword evidence="3" id="KW-1185">Reference proteome</keyword>
<dbReference type="EMBL" id="JACGCM010000554">
    <property type="protein sequence ID" value="KAF6170885.1"/>
    <property type="molecule type" value="Genomic_DNA"/>
</dbReference>
<evidence type="ECO:0000256" key="1">
    <source>
        <dbReference type="SAM" id="MobiDB-lite"/>
    </source>
</evidence>
<feature type="region of interest" description="Disordered" evidence="1">
    <location>
        <begin position="1"/>
        <end position="79"/>
    </location>
</feature>
<comment type="caution">
    <text evidence="2">The sequence shown here is derived from an EMBL/GenBank/DDBJ whole genome shotgun (WGS) entry which is preliminary data.</text>
</comment>
<name>A0A7J7NUJ9_9MAGN</name>
<feature type="region of interest" description="Disordered" evidence="1">
    <location>
        <begin position="113"/>
        <end position="138"/>
    </location>
</feature>
<proteinExistence type="predicted"/>
<accession>A0A7J7NUJ9</accession>
<gene>
    <name evidence="2" type="ORF">GIB67_014702</name>
</gene>
<dbReference type="OrthoDB" id="1747078at2759"/>
<dbReference type="Proteomes" id="UP000541444">
    <property type="component" value="Unassembled WGS sequence"/>
</dbReference>
<organism evidence="2 3">
    <name type="scientific">Kingdonia uniflora</name>
    <dbReference type="NCBI Taxonomy" id="39325"/>
    <lineage>
        <taxon>Eukaryota</taxon>
        <taxon>Viridiplantae</taxon>
        <taxon>Streptophyta</taxon>
        <taxon>Embryophyta</taxon>
        <taxon>Tracheophyta</taxon>
        <taxon>Spermatophyta</taxon>
        <taxon>Magnoliopsida</taxon>
        <taxon>Ranunculales</taxon>
        <taxon>Circaeasteraceae</taxon>
        <taxon>Kingdonia</taxon>
    </lineage>
</organism>
<protein>
    <submittedName>
        <fullName evidence="2">Uncharacterized protein</fullName>
    </submittedName>
</protein>
<dbReference type="AlphaFoldDB" id="A0A7J7NUJ9"/>
<reference evidence="2 3" key="1">
    <citation type="journal article" date="2020" name="IScience">
        <title>Genome Sequencing of the Endangered Kingdonia uniflora (Circaeasteraceae, Ranunculales) Reveals Potential Mechanisms of Evolutionary Specialization.</title>
        <authorList>
            <person name="Sun Y."/>
            <person name="Deng T."/>
            <person name="Zhang A."/>
            <person name="Moore M.J."/>
            <person name="Landis J.B."/>
            <person name="Lin N."/>
            <person name="Zhang H."/>
            <person name="Zhang X."/>
            <person name="Huang J."/>
            <person name="Zhang X."/>
            <person name="Sun H."/>
            <person name="Wang H."/>
        </authorList>
    </citation>
    <scope>NUCLEOTIDE SEQUENCE [LARGE SCALE GENOMIC DNA]</scope>
    <source>
        <strain evidence="2">TB1705</strain>
        <tissue evidence="2">Leaf</tissue>
    </source>
</reference>
<feature type="compositionally biased region" description="Basic and acidic residues" evidence="1">
    <location>
        <begin position="9"/>
        <end position="22"/>
    </location>
</feature>
<feature type="compositionally biased region" description="Basic and acidic residues" evidence="1">
    <location>
        <begin position="50"/>
        <end position="72"/>
    </location>
</feature>
<evidence type="ECO:0000313" key="2">
    <source>
        <dbReference type="EMBL" id="KAF6170885.1"/>
    </source>
</evidence>